<protein>
    <submittedName>
        <fullName evidence="4">Myotubularin- protein 9</fullName>
    </submittedName>
    <submittedName>
        <fullName evidence="3">Myotubularin-related protein 9-like protein</fullName>
    </submittedName>
</protein>
<dbReference type="InterPro" id="IPR030564">
    <property type="entry name" value="Myotubularin"/>
</dbReference>
<dbReference type="Proteomes" id="UP000828236">
    <property type="component" value="Unassembled WGS sequence"/>
</dbReference>
<reference evidence="4" key="4">
    <citation type="journal article" date="2022" name="Res Sq">
        <title>Comparative Genomics Reveals Insights into the Divergent Evolution of Astigmatic Mites and Household Pest Adaptations.</title>
        <authorList>
            <person name="Xiong Q."/>
            <person name="Wan A.T.-Y."/>
            <person name="Liu X.-Y."/>
            <person name="Fung C.S.-H."/>
            <person name="Xiao X."/>
            <person name="Malainual N."/>
            <person name="Hou J."/>
            <person name="Wang L."/>
            <person name="Wang M."/>
            <person name="Yang K."/>
            <person name="Cui Y."/>
            <person name="Leung E."/>
            <person name="Nong W."/>
            <person name="Shin S.-K."/>
            <person name="Au S."/>
            <person name="Jeong K.Y."/>
            <person name="Chew F.T."/>
            <person name="Hui J."/>
            <person name="Leung T.F."/>
            <person name="Tungtrongchitr A."/>
            <person name="Zhong N."/>
            <person name="Liu Z."/>
            <person name="Tsui S."/>
        </authorList>
    </citation>
    <scope>NUCLEOTIDE SEQUENCE</scope>
    <source>
        <strain evidence="4">Derf</strain>
        <tissue evidence="4">Whole organism</tissue>
    </source>
</reference>
<evidence type="ECO:0000256" key="1">
    <source>
        <dbReference type="ARBA" id="ARBA00007471"/>
    </source>
</evidence>
<dbReference type="PROSITE" id="PS51339">
    <property type="entry name" value="PPASE_MYOTUBULARIN"/>
    <property type="match status" value="1"/>
</dbReference>
<dbReference type="Proteomes" id="UP000790347">
    <property type="component" value="Unassembled WGS sequence"/>
</dbReference>
<dbReference type="SUPFAM" id="SSF50729">
    <property type="entry name" value="PH domain-like"/>
    <property type="match status" value="1"/>
</dbReference>
<proteinExistence type="inferred from homology"/>
<dbReference type="Pfam" id="PF06602">
    <property type="entry name" value="Myotub-related"/>
    <property type="match status" value="1"/>
</dbReference>
<comment type="caution">
    <text evidence="4">The sequence shown here is derived from an EMBL/GenBank/DDBJ whole genome shotgun (WGS) entry which is preliminary data.</text>
</comment>
<dbReference type="EMBL" id="ASGP02000002">
    <property type="protein sequence ID" value="KAH9522945.1"/>
    <property type="molecule type" value="Genomic_DNA"/>
</dbReference>
<comment type="similarity">
    <text evidence="1">Belongs to the protein-tyrosine phosphatase family. Non-receptor class myotubularin subfamily.</text>
</comment>
<dbReference type="CDD" id="cd14536">
    <property type="entry name" value="PTP-MTMR9"/>
    <property type="match status" value="1"/>
</dbReference>
<sequence length="550" mass="63604">MEFFDLIKTPKLDGVVMYDTFQNKIEGTLCITSHHLIISSRKNDLNELFLLHSMIDVVERRPNSIATGGVLVLKCKNFRILTIEIVGWTEFINIATSIELLSNLNEPRLLYPYFYNPEFTFVENGWYQFNIEQEFTNLTHSSDEWRLSTVNKNFEVCRTYPETVIVPKSITDDCIRSIAQFRCLGRFPVLSYYHKPTKKVLLRSGQPMVGTNSKRCKDDEKLINTVLGAGKRGFIIETRTQNLAQLARNKGGGFELEMHYPLWKRVHRPIDRHSTLLDSLSKLIEACNDTTLSMDKWLSKLETSGWLSHVKDVLSSACLVAQCLDQDNVSVLVHGSEGMDSTLQVCSLTQIILNPDCRNVHGFEALIEREWLQAGHPFATRCKHSAYTMPSARTREQSPIFLVFLDCVYQIYQQFPCSFEFNEKFLIFLFENAYSSQFGTFLGDCIRERNEMNFAKKTVSLWSYVNRPAILADFLNPLYEPNSAVLWPSVAPQSLELWKGMYLRWVMEPTITEEYLDRIATLIQEESTLKHRATKLRRMLENLKQSQQQN</sequence>
<organism evidence="4 5">
    <name type="scientific">Dermatophagoides farinae</name>
    <name type="common">American house dust mite</name>
    <dbReference type="NCBI Taxonomy" id="6954"/>
    <lineage>
        <taxon>Eukaryota</taxon>
        <taxon>Metazoa</taxon>
        <taxon>Ecdysozoa</taxon>
        <taxon>Arthropoda</taxon>
        <taxon>Chelicerata</taxon>
        <taxon>Arachnida</taxon>
        <taxon>Acari</taxon>
        <taxon>Acariformes</taxon>
        <taxon>Sarcoptiformes</taxon>
        <taxon>Astigmata</taxon>
        <taxon>Psoroptidia</taxon>
        <taxon>Analgoidea</taxon>
        <taxon>Pyroglyphidae</taxon>
        <taxon>Dermatophagoidinae</taxon>
        <taxon>Dermatophagoides</taxon>
    </lineage>
</organism>
<reference evidence="4" key="1">
    <citation type="submission" date="2013-05" db="EMBL/GenBank/DDBJ databases">
        <authorList>
            <person name="Yim A.K.Y."/>
            <person name="Chan T.F."/>
            <person name="Ji K.M."/>
            <person name="Liu X.Y."/>
            <person name="Zhou J.W."/>
            <person name="Li R.Q."/>
            <person name="Yang K.Y."/>
            <person name="Li J."/>
            <person name="Li M."/>
            <person name="Law P.T.W."/>
            <person name="Wu Y.L."/>
            <person name="Cai Z.L."/>
            <person name="Qin H."/>
            <person name="Bao Y."/>
            <person name="Leung R.K.K."/>
            <person name="Ng P.K.S."/>
            <person name="Zou J."/>
            <person name="Zhong X.J."/>
            <person name="Ran P.X."/>
            <person name="Zhong N.S."/>
            <person name="Liu Z.G."/>
            <person name="Tsui S.K.W."/>
        </authorList>
    </citation>
    <scope>NUCLEOTIDE SEQUENCE</scope>
    <source>
        <strain evidence="4">Derf</strain>
        <tissue evidence="4">Whole organism</tissue>
    </source>
</reference>
<dbReference type="CDD" id="cd13211">
    <property type="entry name" value="PH-GRAM_MTMR9"/>
    <property type="match status" value="1"/>
</dbReference>
<dbReference type="Pfam" id="PF21098">
    <property type="entry name" value="PH-GRAM_MTMR6-like"/>
    <property type="match status" value="1"/>
</dbReference>
<dbReference type="PANTHER" id="PTHR10807">
    <property type="entry name" value="MYOTUBULARIN-RELATED"/>
    <property type="match status" value="1"/>
</dbReference>
<dbReference type="InterPro" id="IPR011993">
    <property type="entry name" value="PH-like_dom_sf"/>
</dbReference>
<reference evidence="3" key="3">
    <citation type="journal article" date="2021" name="World Allergy Organ. J.">
        <title>Chromosome-level assembly of Dermatophagoides farinae genome and transcriptome reveals two novel allergens Der f 37 and Der f 39.</title>
        <authorList>
            <person name="Chen J."/>
            <person name="Cai Z."/>
            <person name="Fan D."/>
            <person name="Hu J."/>
            <person name="Hou Y."/>
            <person name="He Y."/>
            <person name="Zhang Z."/>
            <person name="Zhao Z."/>
            <person name="Gao P."/>
            <person name="Hu W."/>
            <person name="Sun J."/>
            <person name="Li J."/>
            <person name="Ji K."/>
        </authorList>
    </citation>
    <scope>NUCLEOTIDE SEQUENCE</scope>
    <source>
        <strain evidence="3">JKM2019</strain>
    </source>
</reference>
<keyword evidence="5" id="KW-1185">Reference proteome</keyword>
<accession>A0A922I942</accession>
<dbReference type="AlphaFoldDB" id="A0A922I942"/>
<dbReference type="EMBL" id="SDOV01000007">
    <property type="protein sequence ID" value="KAH7638765.1"/>
    <property type="molecule type" value="Genomic_DNA"/>
</dbReference>
<evidence type="ECO:0000259" key="2">
    <source>
        <dbReference type="PROSITE" id="PS51339"/>
    </source>
</evidence>
<dbReference type="Gene3D" id="2.30.29.30">
    <property type="entry name" value="Pleckstrin-homology domain (PH domain)/Phosphotyrosine-binding domain (PTB)"/>
    <property type="match status" value="1"/>
</dbReference>
<evidence type="ECO:0000313" key="4">
    <source>
        <dbReference type="EMBL" id="KAH9522945.1"/>
    </source>
</evidence>
<dbReference type="InterPro" id="IPR029021">
    <property type="entry name" value="Prot-tyrosine_phosphatase-like"/>
</dbReference>
<name>A0A922I942_DERFA</name>
<gene>
    <name evidence="4" type="primary">MTMR9</name>
    <name evidence="4" type="ORF">DERF_006499</name>
    <name evidence="3" type="ORF">HUG17_2798</name>
</gene>
<dbReference type="GO" id="GO:0010507">
    <property type="term" value="P:negative regulation of autophagy"/>
    <property type="evidence" value="ECO:0007669"/>
    <property type="project" value="TreeGrafter"/>
</dbReference>
<evidence type="ECO:0000313" key="5">
    <source>
        <dbReference type="Proteomes" id="UP000790347"/>
    </source>
</evidence>
<dbReference type="GO" id="GO:0005737">
    <property type="term" value="C:cytoplasm"/>
    <property type="evidence" value="ECO:0007669"/>
    <property type="project" value="TreeGrafter"/>
</dbReference>
<dbReference type="SUPFAM" id="SSF52799">
    <property type="entry name" value="(Phosphotyrosine protein) phosphatases II"/>
    <property type="match status" value="1"/>
</dbReference>
<dbReference type="InterPro" id="IPR010569">
    <property type="entry name" value="Myotubularin-like_Pase_dom"/>
</dbReference>
<reference evidence="3" key="2">
    <citation type="submission" date="2020-06" db="EMBL/GenBank/DDBJ databases">
        <authorList>
            <person name="Ji K."/>
            <person name="Li J."/>
        </authorList>
    </citation>
    <scope>NUCLEOTIDE SEQUENCE</scope>
    <source>
        <strain evidence="3">JKM2019</strain>
        <tissue evidence="3">Whole body</tissue>
    </source>
</reference>
<dbReference type="GO" id="GO:0019903">
    <property type="term" value="F:protein phosphatase binding"/>
    <property type="evidence" value="ECO:0007669"/>
    <property type="project" value="TreeGrafter"/>
</dbReference>
<dbReference type="GO" id="GO:0046856">
    <property type="term" value="P:phosphatidylinositol dephosphorylation"/>
    <property type="evidence" value="ECO:0007669"/>
    <property type="project" value="TreeGrafter"/>
</dbReference>
<dbReference type="OrthoDB" id="271628at2759"/>
<evidence type="ECO:0000313" key="3">
    <source>
        <dbReference type="EMBL" id="KAH7638765.1"/>
    </source>
</evidence>
<feature type="domain" description="Myotubularin phosphatase" evidence="2">
    <location>
        <begin position="125"/>
        <end position="502"/>
    </location>
</feature>
<dbReference type="PANTHER" id="PTHR10807:SF73">
    <property type="entry name" value="LD06050P"/>
    <property type="match status" value="1"/>
</dbReference>
<dbReference type="InterPro" id="IPR048994">
    <property type="entry name" value="PH-GRAM_MTMR6-9"/>
</dbReference>